<evidence type="ECO:0000313" key="2">
    <source>
        <dbReference type="Proteomes" id="UP000325315"/>
    </source>
</evidence>
<dbReference type="AlphaFoldDB" id="A0A5B6WFL6"/>
<dbReference type="Proteomes" id="UP000325315">
    <property type="component" value="Unassembled WGS sequence"/>
</dbReference>
<comment type="caution">
    <text evidence="1">The sequence shown here is derived from an EMBL/GenBank/DDBJ whole genome shotgun (WGS) entry which is preliminary data.</text>
</comment>
<keyword evidence="2" id="KW-1185">Reference proteome</keyword>
<dbReference type="GO" id="GO:0003964">
    <property type="term" value="F:RNA-directed DNA polymerase activity"/>
    <property type="evidence" value="ECO:0007669"/>
    <property type="project" value="UniProtKB-KW"/>
</dbReference>
<keyword evidence="1" id="KW-0695">RNA-directed DNA polymerase</keyword>
<accession>A0A5B6WFL6</accession>
<protein>
    <submittedName>
        <fullName evidence="1">RNA-directed DNA polymerase-like protein</fullName>
    </submittedName>
</protein>
<dbReference type="OrthoDB" id="415724at2759"/>
<keyword evidence="1" id="KW-0808">Transferase</keyword>
<keyword evidence="1" id="KW-0548">Nucleotidyltransferase</keyword>
<proteinExistence type="predicted"/>
<gene>
    <name evidence="1" type="ORF">EPI10_020952</name>
</gene>
<evidence type="ECO:0000313" key="1">
    <source>
        <dbReference type="EMBL" id="KAA3480529.1"/>
    </source>
</evidence>
<sequence length="113" mass="12543">MAHLSILTFGTRVYSLSMYPMLESSRRLEISCSIIALPLILKSCDLETQPCDLLHTPHSIGHGHVTWPCEPHGLPTRGVTKCEFRIMEVMCLGHVVSAEGICVDLKKIEAILD</sequence>
<reference evidence="2" key="1">
    <citation type="journal article" date="2019" name="Plant Biotechnol. J.">
        <title>Genome sequencing of the Australian wild diploid species Gossypium australe highlights disease resistance and delayed gland morphogenesis.</title>
        <authorList>
            <person name="Cai Y."/>
            <person name="Cai X."/>
            <person name="Wang Q."/>
            <person name="Wang P."/>
            <person name="Zhang Y."/>
            <person name="Cai C."/>
            <person name="Xu Y."/>
            <person name="Wang K."/>
            <person name="Zhou Z."/>
            <person name="Wang C."/>
            <person name="Geng S."/>
            <person name="Li B."/>
            <person name="Dong Q."/>
            <person name="Hou Y."/>
            <person name="Wang H."/>
            <person name="Ai P."/>
            <person name="Liu Z."/>
            <person name="Yi F."/>
            <person name="Sun M."/>
            <person name="An G."/>
            <person name="Cheng J."/>
            <person name="Zhang Y."/>
            <person name="Shi Q."/>
            <person name="Xie Y."/>
            <person name="Shi X."/>
            <person name="Chang Y."/>
            <person name="Huang F."/>
            <person name="Chen Y."/>
            <person name="Hong S."/>
            <person name="Mi L."/>
            <person name="Sun Q."/>
            <person name="Zhang L."/>
            <person name="Zhou B."/>
            <person name="Peng R."/>
            <person name="Zhang X."/>
            <person name="Liu F."/>
        </authorList>
    </citation>
    <scope>NUCLEOTIDE SEQUENCE [LARGE SCALE GENOMIC DNA]</scope>
    <source>
        <strain evidence="2">cv. PA1801</strain>
    </source>
</reference>
<organism evidence="1 2">
    <name type="scientific">Gossypium australe</name>
    <dbReference type="NCBI Taxonomy" id="47621"/>
    <lineage>
        <taxon>Eukaryota</taxon>
        <taxon>Viridiplantae</taxon>
        <taxon>Streptophyta</taxon>
        <taxon>Embryophyta</taxon>
        <taxon>Tracheophyta</taxon>
        <taxon>Spermatophyta</taxon>
        <taxon>Magnoliopsida</taxon>
        <taxon>eudicotyledons</taxon>
        <taxon>Gunneridae</taxon>
        <taxon>Pentapetalae</taxon>
        <taxon>rosids</taxon>
        <taxon>malvids</taxon>
        <taxon>Malvales</taxon>
        <taxon>Malvaceae</taxon>
        <taxon>Malvoideae</taxon>
        <taxon>Gossypium</taxon>
    </lineage>
</organism>
<dbReference type="EMBL" id="SMMG02000003">
    <property type="protein sequence ID" value="KAA3480529.1"/>
    <property type="molecule type" value="Genomic_DNA"/>
</dbReference>
<name>A0A5B6WFL6_9ROSI</name>